<reference evidence="2" key="1">
    <citation type="journal article" date="2022" name="Nat. Commun.">
        <title>Chromosome evolution and the genetic basis of agronomically important traits in greater yam.</title>
        <authorList>
            <person name="Bredeson J.V."/>
            <person name="Lyons J.B."/>
            <person name="Oniyinde I.O."/>
            <person name="Okereke N.R."/>
            <person name="Kolade O."/>
            <person name="Nnabue I."/>
            <person name="Nwadili C.O."/>
            <person name="Hribova E."/>
            <person name="Parker M."/>
            <person name="Nwogha J."/>
            <person name="Shu S."/>
            <person name="Carlson J."/>
            <person name="Kariba R."/>
            <person name="Muthemba S."/>
            <person name="Knop K."/>
            <person name="Barton G.J."/>
            <person name="Sherwood A.V."/>
            <person name="Lopez-Montes A."/>
            <person name="Asiedu R."/>
            <person name="Jamnadass R."/>
            <person name="Muchugi A."/>
            <person name="Goodstein D."/>
            <person name="Egesi C.N."/>
            <person name="Featherston J."/>
            <person name="Asfaw A."/>
            <person name="Simpson G.G."/>
            <person name="Dolezel J."/>
            <person name="Hendre P.S."/>
            <person name="Van Deynze A."/>
            <person name="Kumar P.L."/>
            <person name="Obidiegwu J.E."/>
            <person name="Bhattacharjee R."/>
            <person name="Rokhsar D.S."/>
        </authorList>
    </citation>
    <scope>NUCLEOTIDE SEQUENCE [LARGE SCALE GENOMIC DNA]</scope>
    <source>
        <strain evidence="2">cv. TDa95/00328</strain>
    </source>
</reference>
<keyword evidence="1" id="KW-0378">Hydrolase</keyword>
<accession>A0ACB7V8Q6</accession>
<name>A0ACB7V8Q6_DIOAL</name>
<organism evidence="1 2">
    <name type="scientific">Dioscorea alata</name>
    <name type="common">Purple yam</name>
    <dbReference type="NCBI Taxonomy" id="55571"/>
    <lineage>
        <taxon>Eukaryota</taxon>
        <taxon>Viridiplantae</taxon>
        <taxon>Streptophyta</taxon>
        <taxon>Embryophyta</taxon>
        <taxon>Tracheophyta</taxon>
        <taxon>Spermatophyta</taxon>
        <taxon>Magnoliopsida</taxon>
        <taxon>Liliopsida</taxon>
        <taxon>Dioscoreales</taxon>
        <taxon>Dioscoreaceae</taxon>
        <taxon>Dioscorea</taxon>
    </lineage>
</organism>
<protein>
    <submittedName>
        <fullName evidence="1">dCTP diphosphatase protein</fullName>
        <ecNumber evidence="1">3.6.1.12</ecNumber>
    </submittedName>
</protein>
<sequence length="129" mass="14673">MANMGADEEPEKQIQKEEEENKVMDVSLNLLSLKLKEFAKARDWKEYHTPRNLLLAMVAEVGELSEIFMWRGEVGRGLQDWEEAEKEHLGEELADVLLYLIQLSDACEVDLGGAALNKISKNALKYPPK</sequence>
<evidence type="ECO:0000313" key="1">
    <source>
        <dbReference type="EMBL" id="KAH7669801.1"/>
    </source>
</evidence>
<dbReference type="EC" id="3.6.1.12" evidence="1"/>
<keyword evidence="2" id="KW-1185">Reference proteome</keyword>
<proteinExistence type="predicted"/>
<comment type="caution">
    <text evidence="1">The sequence shown here is derived from an EMBL/GenBank/DDBJ whole genome shotgun (WGS) entry which is preliminary data.</text>
</comment>
<dbReference type="EMBL" id="CM037021">
    <property type="protein sequence ID" value="KAH7669801.1"/>
    <property type="molecule type" value="Genomic_DNA"/>
</dbReference>
<dbReference type="Proteomes" id="UP000827976">
    <property type="component" value="Chromosome 11"/>
</dbReference>
<gene>
    <name evidence="1" type="ORF">IHE45_11G101700</name>
</gene>
<evidence type="ECO:0000313" key="2">
    <source>
        <dbReference type="Proteomes" id="UP000827976"/>
    </source>
</evidence>